<dbReference type="SMART" id="SM00363">
    <property type="entry name" value="S4"/>
    <property type="match status" value="1"/>
</dbReference>
<keyword evidence="10" id="KW-1185">Reference proteome</keyword>
<name>A0A4R2GPZ8_9HYPH</name>
<comment type="catalytic activity">
    <reaction evidence="3">
        <text>uridine(1911/1915/1917) in 23S rRNA = pseudouridine(1911/1915/1917) in 23S rRNA</text>
        <dbReference type="Rhea" id="RHEA:42524"/>
        <dbReference type="Rhea" id="RHEA-COMP:10097"/>
        <dbReference type="Rhea" id="RHEA-COMP:10098"/>
        <dbReference type="ChEBI" id="CHEBI:65314"/>
        <dbReference type="ChEBI" id="CHEBI:65315"/>
        <dbReference type="EC" id="5.4.99.23"/>
    </reaction>
</comment>
<dbReference type="AlphaFoldDB" id="A0A4R2GPZ8"/>
<dbReference type="PROSITE" id="PS50889">
    <property type="entry name" value="S4"/>
    <property type="match status" value="1"/>
</dbReference>
<evidence type="ECO:0000256" key="4">
    <source>
        <dbReference type="PIRSR" id="PIRSR606225-1"/>
    </source>
</evidence>
<dbReference type="PANTHER" id="PTHR21600:SF44">
    <property type="entry name" value="RIBOSOMAL LARGE SUBUNIT PSEUDOURIDINE SYNTHASE D"/>
    <property type="match status" value="1"/>
</dbReference>
<accession>A0A4R2GPZ8</accession>
<evidence type="ECO:0000256" key="2">
    <source>
        <dbReference type="ARBA" id="ARBA00023235"/>
    </source>
</evidence>
<organism evidence="9 10">
    <name type="scientific">Camelimonas lactis</name>
    <dbReference type="NCBI Taxonomy" id="659006"/>
    <lineage>
        <taxon>Bacteria</taxon>
        <taxon>Pseudomonadati</taxon>
        <taxon>Pseudomonadota</taxon>
        <taxon>Alphaproteobacteria</taxon>
        <taxon>Hyphomicrobiales</taxon>
        <taxon>Chelatococcaceae</taxon>
        <taxon>Camelimonas</taxon>
    </lineage>
</organism>
<dbReference type="PROSITE" id="PS01129">
    <property type="entry name" value="PSI_RLU"/>
    <property type="match status" value="1"/>
</dbReference>
<keyword evidence="5" id="KW-0694">RNA-binding</keyword>
<evidence type="ECO:0000313" key="9">
    <source>
        <dbReference type="EMBL" id="TCO11756.1"/>
    </source>
</evidence>
<reference evidence="9 10" key="1">
    <citation type="submission" date="2019-03" db="EMBL/GenBank/DDBJ databases">
        <title>Genomic Encyclopedia of Type Strains, Phase IV (KMG-IV): sequencing the most valuable type-strain genomes for metagenomic binning, comparative biology and taxonomic classification.</title>
        <authorList>
            <person name="Goeker M."/>
        </authorList>
    </citation>
    <scope>NUCLEOTIDE SEQUENCE [LARGE SCALE GENOMIC DNA]</scope>
    <source>
        <strain evidence="9 10">DSM 22958</strain>
    </source>
</reference>
<feature type="region of interest" description="Disordered" evidence="7">
    <location>
        <begin position="1"/>
        <end position="23"/>
    </location>
</feature>
<dbReference type="CDD" id="cd00165">
    <property type="entry name" value="S4"/>
    <property type="match status" value="1"/>
</dbReference>
<dbReference type="EC" id="5.4.99.-" evidence="6"/>
<dbReference type="GO" id="GO:0000455">
    <property type="term" value="P:enzyme-directed rRNA pseudouridine synthesis"/>
    <property type="evidence" value="ECO:0007669"/>
    <property type="project" value="UniProtKB-ARBA"/>
</dbReference>
<evidence type="ECO:0000259" key="8">
    <source>
        <dbReference type="SMART" id="SM00363"/>
    </source>
</evidence>
<protein>
    <recommendedName>
        <fullName evidence="6">Pseudouridine synthase</fullName>
        <ecNumber evidence="6">5.4.99.-</ecNumber>
    </recommendedName>
</protein>
<dbReference type="Proteomes" id="UP000294881">
    <property type="component" value="Unassembled WGS sequence"/>
</dbReference>
<dbReference type="InterPro" id="IPR020103">
    <property type="entry name" value="PsdUridine_synth_cat_dom_sf"/>
</dbReference>
<dbReference type="InterPro" id="IPR050188">
    <property type="entry name" value="RluA_PseudoU_synthase"/>
</dbReference>
<comment type="function">
    <text evidence="6">Responsible for synthesis of pseudouridine from uracil.</text>
</comment>
<dbReference type="SUPFAM" id="SSF55174">
    <property type="entry name" value="Alpha-L RNA-binding motif"/>
    <property type="match status" value="1"/>
</dbReference>
<evidence type="ECO:0000256" key="6">
    <source>
        <dbReference type="RuleBase" id="RU362028"/>
    </source>
</evidence>
<dbReference type="PANTHER" id="PTHR21600">
    <property type="entry name" value="MITOCHONDRIAL RNA PSEUDOURIDINE SYNTHASE"/>
    <property type="match status" value="1"/>
</dbReference>
<dbReference type="Gene3D" id="3.10.290.10">
    <property type="entry name" value="RNA-binding S4 domain"/>
    <property type="match status" value="1"/>
</dbReference>
<dbReference type="SUPFAM" id="SSF55120">
    <property type="entry name" value="Pseudouridine synthase"/>
    <property type="match status" value="1"/>
</dbReference>
<comment type="catalytic activity">
    <reaction evidence="6">
        <text>a uridine in RNA = a pseudouridine in RNA</text>
        <dbReference type="Rhea" id="RHEA:48348"/>
        <dbReference type="Rhea" id="RHEA-COMP:12068"/>
        <dbReference type="Rhea" id="RHEA-COMP:12069"/>
        <dbReference type="ChEBI" id="CHEBI:65314"/>
        <dbReference type="ChEBI" id="CHEBI:65315"/>
    </reaction>
</comment>
<dbReference type="NCBIfam" id="TIGR00005">
    <property type="entry name" value="rluA_subfam"/>
    <property type="match status" value="1"/>
</dbReference>
<evidence type="ECO:0000256" key="1">
    <source>
        <dbReference type="ARBA" id="ARBA00010876"/>
    </source>
</evidence>
<gene>
    <name evidence="9" type="ORF">EV666_11131</name>
</gene>
<dbReference type="InterPro" id="IPR002942">
    <property type="entry name" value="S4_RNA-bd"/>
</dbReference>
<comment type="caution">
    <text evidence="9">The sequence shown here is derived from an EMBL/GenBank/DDBJ whole genome shotgun (WGS) entry which is preliminary data.</text>
</comment>
<dbReference type="CDD" id="cd02869">
    <property type="entry name" value="PseudoU_synth_RluA_like"/>
    <property type="match status" value="1"/>
</dbReference>
<dbReference type="Gene3D" id="3.30.2350.10">
    <property type="entry name" value="Pseudouridine synthase"/>
    <property type="match status" value="1"/>
</dbReference>
<proteinExistence type="inferred from homology"/>
<dbReference type="EMBL" id="SLWL01000011">
    <property type="protein sequence ID" value="TCO11756.1"/>
    <property type="molecule type" value="Genomic_DNA"/>
</dbReference>
<dbReference type="GO" id="GO:0003723">
    <property type="term" value="F:RNA binding"/>
    <property type="evidence" value="ECO:0007669"/>
    <property type="project" value="UniProtKB-KW"/>
</dbReference>
<evidence type="ECO:0000256" key="5">
    <source>
        <dbReference type="PROSITE-ProRule" id="PRU00182"/>
    </source>
</evidence>
<feature type="domain" description="RNA-binding S4" evidence="8">
    <location>
        <begin position="60"/>
        <end position="125"/>
    </location>
</feature>
<evidence type="ECO:0000313" key="10">
    <source>
        <dbReference type="Proteomes" id="UP000294881"/>
    </source>
</evidence>
<evidence type="ECO:0000256" key="7">
    <source>
        <dbReference type="SAM" id="MobiDB-lite"/>
    </source>
</evidence>
<comment type="similarity">
    <text evidence="1 6">Belongs to the pseudouridine synthase RluA family.</text>
</comment>
<dbReference type="GO" id="GO:0160140">
    <property type="term" value="F:23S rRNA pseudouridine(1911/1915/1917) synthase activity"/>
    <property type="evidence" value="ECO:0007669"/>
    <property type="project" value="UniProtKB-EC"/>
</dbReference>
<sequence length="380" mass="40232">MTGQDEADARARGATSAPGVIAPAEITPTAKAAQARAQGESGSLEGAPLDTAVFTTEAAGRLDKLLADAFPELSRSRLQQVVRAGGVSVDGVVVAAPSTKVKAGARITLQIPEAEPARPEARAIPLDIIYEDDALIVINKAAGMVVHPAAGHHDDTLVNALLAHCGDSLSGIGGVRRPGIVHRLDKDTSGVMVVAKTDQAHQALSAQFADHGRSGPLRRAYLALAWGAPPLPRFTIRKALARSAHNREKIVVVGEDRGREAITHVSTLKSWTTQTRHAREPVATLLRCELETGRTHQIRVHLASQGHPLLGDALYGSGFMSRAAKLTPAARDALEQLGRQALHAEMLGFAHPLTATPMRFEAPPPEDLQRLLRALDEPGA</sequence>
<dbReference type="InterPro" id="IPR006145">
    <property type="entry name" value="PsdUridine_synth_RsuA/RluA"/>
</dbReference>
<dbReference type="Pfam" id="PF00849">
    <property type="entry name" value="PseudoU_synth_2"/>
    <property type="match status" value="1"/>
</dbReference>
<dbReference type="InterPro" id="IPR006224">
    <property type="entry name" value="PsdUridine_synth_RluA-like_CS"/>
</dbReference>
<dbReference type="InterPro" id="IPR006225">
    <property type="entry name" value="PsdUridine_synth_RluC/D"/>
</dbReference>
<dbReference type="Pfam" id="PF01479">
    <property type="entry name" value="S4"/>
    <property type="match status" value="1"/>
</dbReference>
<dbReference type="InterPro" id="IPR036986">
    <property type="entry name" value="S4_RNA-bd_sf"/>
</dbReference>
<feature type="active site" evidence="4">
    <location>
        <position position="185"/>
    </location>
</feature>
<evidence type="ECO:0000256" key="3">
    <source>
        <dbReference type="ARBA" id="ARBA00036882"/>
    </source>
</evidence>
<keyword evidence="2 6" id="KW-0413">Isomerase</keyword>